<proteinExistence type="predicted"/>
<protein>
    <submittedName>
        <fullName evidence="2">Halovibrin HvnA</fullName>
    </submittedName>
</protein>
<sequence>MKTRLFLLIVLLLTGCAGQRPSTTVTRADGPATAAALTSSYHERPADCGSDTMPAFLCSGVMIRVTTYGDAYDSWDPSPKAHAKGSVSFSFLRKDNNFASFAWDRPNVNGLIFYPVLNTPAGLERIQVLCFFPMDGWTDNRKADQGCGVYPGVANSDKCHRLNITMAEQWNAAYPPGTAGSRICGWDVRDELNQYAGPNFYQGMRSKWRDSRYFNQWNELLLKVWDDNLDGRLPLQAFFYNNSTALIDAKKDRAKFLSKTGISIPLIKVTLPTVPSGDATFQYIAGDQ</sequence>
<evidence type="ECO:0000313" key="3">
    <source>
        <dbReference type="Proteomes" id="UP000268230"/>
    </source>
</evidence>
<dbReference type="AlphaFoldDB" id="A0A3Q8TZQ4"/>
<dbReference type="Proteomes" id="UP000268230">
    <property type="component" value="Chromosome"/>
</dbReference>
<keyword evidence="1" id="KW-0732">Signal</keyword>
<organism evidence="2 3">
    <name type="scientific">Pseudomonas entomophila</name>
    <dbReference type="NCBI Taxonomy" id="312306"/>
    <lineage>
        <taxon>Bacteria</taxon>
        <taxon>Pseudomonadati</taxon>
        <taxon>Pseudomonadota</taxon>
        <taxon>Gammaproteobacteria</taxon>
        <taxon>Pseudomonadales</taxon>
        <taxon>Pseudomonadaceae</taxon>
        <taxon>Pseudomonas</taxon>
    </lineage>
</organism>
<feature type="signal peptide" evidence="1">
    <location>
        <begin position="1"/>
        <end position="22"/>
    </location>
</feature>
<dbReference type="OrthoDB" id="6766953at2"/>
<dbReference type="KEGG" id="pory:EJA05_08705"/>
<accession>A0A3Q8TZQ4</accession>
<dbReference type="PROSITE" id="PS51257">
    <property type="entry name" value="PROKAR_LIPOPROTEIN"/>
    <property type="match status" value="1"/>
</dbReference>
<gene>
    <name evidence="2" type="ORF">EJA05_08705</name>
</gene>
<dbReference type="EMBL" id="CP034338">
    <property type="protein sequence ID" value="AZL67815.1"/>
    <property type="molecule type" value="Genomic_DNA"/>
</dbReference>
<evidence type="ECO:0000313" key="2">
    <source>
        <dbReference type="EMBL" id="AZL67815.1"/>
    </source>
</evidence>
<feature type="chain" id="PRO_5018635723" evidence="1">
    <location>
        <begin position="23"/>
        <end position="288"/>
    </location>
</feature>
<evidence type="ECO:0000256" key="1">
    <source>
        <dbReference type="SAM" id="SignalP"/>
    </source>
</evidence>
<reference evidence="2 3" key="1">
    <citation type="submission" date="2018-12" db="EMBL/GenBank/DDBJ databases">
        <authorList>
            <person name="Li S."/>
            <person name="Yang R."/>
            <person name="Chen G."/>
            <person name="Zou L."/>
            <person name="Zhang C."/>
            <person name="Chen Y."/>
            <person name="Liu Z."/>
            <person name="Li Y."/>
            <person name="Yan Y."/>
            <person name="Huang M."/>
            <person name="Chen T."/>
        </authorList>
    </citation>
    <scope>NUCLEOTIDE SEQUENCE [LARGE SCALE GENOMIC DNA]</scope>
    <source>
        <strain evidence="2 3">1257</strain>
    </source>
</reference>
<name>A0A3Q8TZQ4_9PSED</name>